<dbReference type="KEGG" id="acin:CBP34_15275"/>
<dbReference type="Proteomes" id="UP000194432">
    <property type="component" value="Chromosome 1"/>
</dbReference>
<name>A0A240U4K1_9BURK</name>
<organism evidence="1 2">
    <name type="scientific">Acidovorax carolinensis</name>
    <dbReference type="NCBI Taxonomy" id="553814"/>
    <lineage>
        <taxon>Bacteria</taxon>
        <taxon>Pseudomonadati</taxon>
        <taxon>Pseudomonadota</taxon>
        <taxon>Betaproteobacteria</taxon>
        <taxon>Burkholderiales</taxon>
        <taxon>Comamonadaceae</taxon>
        <taxon>Acidovorax</taxon>
    </lineage>
</organism>
<dbReference type="EMBL" id="CP021361">
    <property type="protein sequence ID" value="ART52756.1"/>
    <property type="molecule type" value="Genomic_DNA"/>
</dbReference>
<keyword evidence="2" id="KW-1185">Reference proteome</keyword>
<dbReference type="AlphaFoldDB" id="A0A240U4K1"/>
<proteinExistence type="predicted"/>
<protein>
    <recommendedName>
        <fullName evidence="3">ApeA N-terminal domain-containing protein</fullName>
    </recommendedName>
</protein>
<sequence>MQQRFEGINGEILPDTQMSDWLRVEHVLQRFRDVWVPIETYPFLAVDTARVEAYRKEVHEFSVFANGRLMQNIRPDEGGRRLLNVFMGGGVDAGMSPEAQVIVEGMANPRAQWMIYFNDPFYIGMHPFAALGTQYIYADRSGSYQRTFAELVIVDRHSRPRSSHVDFDPLADMVRTFHEDYINGPRDAPRDIGRLATLLDAMFVENGKIHAAAMQHHRERAPLEKPFDYIAPTLTRYGRLTHDAAGQPRIELSFALLHYEKALRELHELKAAMQKRDTEGAFFHGVYCVVAVAACAEAIGNRLVFQQTKVHPDHRDRRTPVQKINEAGAALAQAAGRSFAPLTAGQPPYDALEMVRELRNAFMHAKERDEEVDPVALTSTVFTAVDESRCRGYLRTLRLAVAWVYDQLAPEHAPPIVTRENVKWLGDLEVP</sequence>
<gene>
    <name evidence="1" type="ORF">CBP34_15275</name>
</gene>
<evidence type="ECO:0000313" key="1">
    <source>
        <dbReference type="EMBL" id="ART52756.1"/>
    </source>
</evidence>
<evidence type="ECO:0008006" key="3">
    <source>
        <dbReference type="Google" id="ProtNLM"/>
    </source>
</evidence>
<accession>A0A240U4K1</accession>
<reference evidence="1 2" key="1">
    <citation type="submission" date="2017-05" db="EMBL/GenBank/DDBJ databases">
        <title>Polyphasic characterization of four soil-derived phenanthrene-degrading Acidovorax strains and proposal of Acidovorax phenanthrenivorans sp. nov.</title>
        <authorList>
            <person name="Singleton D.R."/>
            <person name="Lee J."/>
            <person name="Dickey A.N."/>
            <person name="Stroud A."/>
            <person name="Scholl E.H."/>
            <person name="Wright F.A."/>
            <person name="Aitken M.D."/>
        </authorList>
    </citation>
    <scope>NUCLEOTIDE SEQUENCE [LARGE SCALE GENOMIC DNA]</scope>
    <source>
        <strain evidence="1">NA3</strain>
    </source>
</reference>
<dbReference type="RefSeq" id="WP_094098533.1">
    <property type="nucleotide sequence ID" value="NZ_CP021361.1"/>
</dbReference>
<evidence type="ECO:0000313" key="2">
    <source>
        <dbReference type="Proteomes" id="UP000194432"/>
    </source>
</evidence>